<proteinExistence type="predicted"/>
<evidence type="ECO:0000313" key="2">
    <source>
        <dbReference type="EMBL" id="SVD84339.1"/>
    </source>
</evidence>
<dbReference type="EMBL" id="UINC01176958">
    <property type="protein sequence ID" value="SVD84339.1"/>
    <property type="molecule type" value="Genomic_DNA"/>
</dbReference>
<protein>
    <submittedName>
        <fullName evidence="2">Uncharacterized protein</fullName>
    </submittedName>
</protein>
<name>A0A382YMY3_9ZZZZ</name>
<reference evidence="2" key="1">
    <citation type="submission" date="2018-05" db="EMBL/GenBank/DDBJ databases">
        <authorList>
            <person name="Lanie J.A."/>
            <person name="Ng W.-L."/>
            <person name="Kazmierczak K.M."/>
            <person name="Andrzejewski T.M."/>
            <person name="Davidsen T.M."/>
            <person name="Wayne K.J."/>
            <person name="Tettelin H."/>
            <person name="Glass J.I."/>
            <person name="Rusch D."/>
            <person name="Podicherti R."/>
            <person name="Tsui H.-C.T."/>
            <person name="Winkler M.E."/>
        </authorList>
    </citation>
    <scope>NUCLEOTIDE SEQUENCE</scope>
</reference>
<gene>
    <name evidence="2" type="ORF">METZ01_LOCUS437193</name>
</gene>
<evidence type="ECO:0000256" key="1">
    <source>
        <dbReference type="SAM" id="MobiDB-lite"/>
    </source>
</evidence>
<organism evidence="2">
    <name type="scientific">marine metagenome</name>
    <dbReference type="NCBI Taxonomy" id="408172"/>
    <lineage>
        <taxon>unclassified sequences</taxon>
        <taxon>metagenomes</taxon>
        <taxon>ecological metagenomes</taxon>
    </lineage>
</organism>
<feature type="region of interest" description="Disordered" evidence="1">
    <location>
        <begin position="1"/>
        <end position="24"/>
    </location>
</feature>
<sequence>AAMREEDSATGRGVLSAPSAQQPS</sequence>
<accession>A0A382YMY3</accession>
<feature type="non-terminal residue" evidence="2">
    <location>
        <position position="1"/>
    </location>
</feature>
<dbReference type="AlphaFoldDB" id="A0A382YMY3"/>